<name>D8P7U0_9BACT</name>
<dbReference type="Proteomes" id="UP000001660">
    <property type="component" value="Chromosome"/>
</dbReference>
<dbReference type="OrthoDB" id="9800495at2"/>
<accession>D8P7U0</accession>
<proteinExistence type="predicted"/>
<dbReference type="InterPro" id="IPR015947">
    <property type="entry name" value="PUA-like_sf"/>
</dbReference>
<evidence type="ECO:0000313" key="2">
    <source>
        <dbReference type="Proteomes" id="UP000001660"/>
    </source>
</evidence>
<evidence type="ECO:0008006" key="3">
    <source>
        <dbReference type="Google" id="ProtNLM"/>
    </source>
</evidence>
<dbReference type="EMBL" id="FP929003">
    <property type="protein sequence ID" value="CBK43436.1"/>
    <property type="molecule type" value="Genomic_DNA"/>
</dbReference>
<protein>
    <recommendedName>
        <fullName evidence="3">ASCH domain-containing protein</fullName>
    </recommendedName>
</protein>
<gene>
    <name evidence="1" type="ORF">NIDE3760</name>
</gene>
<evidence type="ECO:0000313" key="1">
    <source>
        <dbReference type="EMBL" id="CBK43436.1"/>
    </source>
</evidence>
<sequence>MKTVLVLSIKERHAQDILKGTKKVELRRIRPRLERGDIVLIYTPRPIMALVGGFAVNRVIAAQPKKLWKLVGDESGLTKTQFQQYYSGSSLGFGICIETVWRLGKPMSLVALRSSWIGFSPPQSFRYLRADEVLKAKSSSMNLLPNAQHV</sequence>
<dbReference type="HOGENOM" id="CLU_135561_0_0_0"/>
<dbReference type="SUPFAM" id="SSF88697">
    <property type="entry name" value="PUA domain-like"/>
    <property type="match status" value="1"/>
</dbReference>
<dbReference type="STRING" id="330214.NIDE3760"/>
<dbReference type="Gene3D" id="2.30.130.30">
    <property type="entry name" value="Hypothetical protein"/>
    <property type="match status" value="1"/>
</dbReference>
<keyword evidence="2" id="KW-1185">Reference proteome</keyword>
<reference evidence="1 2" key="1">
    <citation type="journal article" date="2010" name="Proc. Natl. Acad. Sci. U.S.A.">
        <title>A Nitrospira metagenome illuminates the physiology and evolution of globally important nitrite-oxidizing bacteria.</title>
        <authorList>
            <person name="Lucker S."/>
            <person name="Wagner M."/>
            <person name="Maixner F."/>
            <person name="Pelletier E."/>
            <person name="Koch H."/>
            <person name="Vacherie B."/>
            <person name="Rattei T."/>
            <person name="Sinninghe Damste J."/>
            <person name="Spieck E."/>
            <person name="Le Paslier D."/>
            <person name="Daims H."/>
        </authorList>
    </citation>
    <scope>NUCLEOTIDE SEQUENCE [LARGE SCALE GENOMIC DNA]</scope>
</reference>
<organism evidence="1 2">
    <name type="scientific">Nitrospira defluvii</name>
    <dbReference type="NCBI Taxonomy" id="330214"/>
    <lineage>
        <taxon>Bacteria</taxon>
        <taxon>Pseudomonadati</taxon>
        <taxon>Nitrospirota</taxon>
        <taxon>Nitrospiria</taxon>
        <taxon>Nitrospirales</taxon>
        <taxon>Nitrospiraceae</taxon>
        <taxon>Nitrospira</taxon>
    </lineage>
</organism>
<dbReference type="eggNOG" id="COG4933">
    <property type="taxonomic scope" value="Bacteria"/>
</dbReference>
<dbReference type="KEGG" id="nde:NIDE3760"/>
<dbReference type="AlphaFoldDB" id="D8P7U0"/>